<dbReference type="Gene3D" id="3.40.50.300">
    <property type="entry name" value="P-loop containing nucleotide triphosphate hydrolases"/>
    <property type="match status" value="1"/>
</dbReference>
<evidence type="ECO:0000256" key="5">
    <source>
        <dbReference type="ARBA" id="ARBA00022917"/>
    </source>
</evidence>
<dbReference type="NCBIfam" id="TIGR00231">
    <property type="entry name" value="small_GTP"/>
    <property type="match status" value="1"/>
</dbReference>
<dbReference type="InterPro" id="IPR006847">
    <property type="entry name" value="IF2_N"/>
</dbReference>
<dbReference type="PANTHER" id="PTHR43381:SF5">
    <property type="entry name" value="TR-TYPE G DOMAIN-CONTAINING PROTEIN"/>
    <property type="match status" value="1"/>
</dbReference>
<dbReference type="InterPro" id="IPR053905">
    <property type="entry name" value="EF-G-like_DII"/>
</dbReference>
<dbReference type="Pfam" id="PF11987">
    <property type="entry name" value="IF-2"/>
    <property type="match status" value="1"/>
</dbReference>
<dbReference type="Gene3D" id="3.40.50.10050">
    <property type="entry name" value="Translation initiation factor IF- 2, domain 3"/>
    <property type="match status" value="1"/>
</dbReference>
<feature type="compositionally biased region" description="Basic residues" evidence="10">
    <location>
        <begin position="37"/>
        <end position="50"/>
    </location>
</feature>
<comment type="similarity">
    <text evidence="1 9">Belongs to the TRAFAC class translation factor GTPase superfamily. Classic translation factor GTPase family. IF-2 subfamily.</text>
</comment>
<evidence type="ECO:0000256" key="4">
    <source>
        <dbReference type="ARBA" id="ARBA00022741"/>
    </source>
</evidence>
<comment type="caution">
    <text evidence="12">The sequence shown here is derived from an EMBL/GenBank/DDBJ whole genome shotgun (WGS) entry which is preliminary data.</text>
</comment>
<dbReference type="Pfam" id="PF00009">
    <property type="entry name" value="GTP_EFTU"/>
    <property type="match status" value="1"/>
</dbReference>
<dbReference type="SUPFAM" id="SSF52540">
    <property type="entry name" value="P-loop containing nucleoside triphosphate hydrolases"/>
    <property type="match status" value="1"/>
</dbReference>
<evidence type="ECO:0000256" key="6">
    <source>
        <dbReference type="ARBA" id="ARBA00023134"/>
    </source>
</evidence>
<dbReference type="CDD" id="cd03692">
    <property type="entry name" value="mtIF2_IVc"/>
    <property type="match status" value="1"/>
</dbReference>
<dbReference type="EMBL" id="MODZ01000022">
    <property type="protein sequence ID" value="OIJ33060.1"/>
    <property type="molecule type" value="Genomic_DNA"/>
</dbReference>
<dbReference type="SUPFAM" id="SSF52156">
    <property type="entry name" value="Initiation factor IF2/eIF5b, domain 3"/>
    <property type="match status" value="1"/>
</dbReference>
<keyword evidence="3 9" id="KW-0396">Initiation factor</keyword>
<dbReference type="GO" id="GO:0003743">
    <property type="term" value="F:translation initiation factor activity"/>
    <property type="evidence" value="ECO:0007669"/>
    <property type="project" value="UniProtKB-UniRule"/>
</dbReference>
<organism evidence="12 13">
    <name type="scientific">Rothia kristinae</name>
    <dbReference type="NCBI Taxonomy" id="37923"/>
    <lineage>
        <taxon>Bacteria</taxon>
        <taxon>Bacillati</taxon>
        <taxon>Actinomycetota</taxon>
        <taxon>Actinomycetes</taxon>
        <taxon>Micrococcales</taxon>
        <taxon>Micrococcaceae</taxon>
        <taxon>Rothia</taxon>
    </lineage>
</organism>
<dbReference type="CDD" id="cd03702">
    <property type="entry name" value="IF2_mtIF2_II"/>
    <property type="match status" value="1"/>
</dbReference>
<evidence type="ECO:0000256" key="7">
    <source>
        <dbReference type="ARBA" id="ARBA00025162"/>
    </source>
</evidence>
<dbReference type="InterPro" id="IPR044145">
    <property type="entry name" value="IF2_II"/>
</dbReference>
<evidence type="ECO:0000256" key="8">
    <source>
        <dbReference type="NCBIfam" id="TIGR00487"/>
    </source>
</evidence>
<reference evidence="12 13" key="1">
    <citation type="submission" date="2016-10" db="EMBL/GenBank/DDBJ databases">
        <title>Draft genome sequence of strain LCT isolated from the Shenzhou X spacecraft of China.</title>
        <authorList>
            <person name="Huang B."/>
        </authorList>
    </citation>
    <scope>NUCLEOTIDE SEQUENCE [LARGE SCALE GENOMIC DNA]</scope>
    <source>
        <strain evidence="12 13">LCT-H5</strain>
    </source>
</reference>
<dbReference type="CDD" id="cd01887">
    <property type="entry name" value="IF2_eIF5B"/>
    <property type="match status" value="1"/>
</dbReference>
<evidence type="ECO:0000313" key="12">
    <source>
        <dbReference type="EMBL" id="OIJ33060.1"/>
    </source>
</evidence>
<dbReference type="SUPFAM" id="SSF50447">
    <property type="entry name" value="Translation proteins"/>
    <property type="match status" value="2"/>
</dbReference>
<feature type="domain" description="Tr-type G" evidence="11">
    <location>
        <begin position="164"/>
        <end position="335"/>
    </location>
</feature>
<dbReference type="PROSITE" id="PS51722">
    <property type="entry name" value="G_TR_2"/>
    <property type="match status" value="1"/>
</dbReference>
<dbReference type="AlphaFoldDB" id="A0A1S2MSI2"/>
<accession>A0A1S2MSI2</accession>
<evidence type="ECO:0000259" key="11">
    <source>
        <dbReference type="PROSITE" id="PS51722"/>
    </source>
</evidence>
<dbReference type="InterPro" id="IPR005225">
    <property type="entry name" value="Small_GTP-bd"/>
</dbReference>
<proteinExistence type="inferred from homology"/>
<dbReference type="OrthoDB" id="9811804at2"/>
<evidence type="ECO:0000313" key="13">
    <source>
        <dbReference type="Proteomes" id="UP000179540"/>
    </source>
</evidence>
<dbReference type="FunFam" id="3.40.50.300:FF:000019">
    <property type="entry name" value="Translation initiation factor IF-2"/>
    <property type="match status" value="1"/>
</dbReference>
<dbReference type="GO" id="GO:0003924">
    <property type="term" value="F:GTPase activity"/>
    <property type="evidence" value="ECO:0007669"/>
    <property type="project" value="InterPro"/>
</dbReference>
<keyword evidence="4" id="KW-0547">Nucleotide-binding</keyword>
<dbReference type="InterPro" id="IPR036925">
    <property type="entry name" value="TIF_IF2_dom3_sf"/>
</dbReference>
<dbReference type="InterPro" id="IPR000178">
    <property type="entry name" value="TF_IF2_bacterial-like"/>
</dbReference>
<evidence type="ECO:0000256" key="10">
    <source>
        <dbReference type="SAM" id="MobiDB-lite"/>
    </source>
</evidence>
<dbReference type="Proteomes" id="UP000179540">
    <property type="component" value="Unassembled WGS sequence"/>
</dbReference>
<keyword evidence="6" id="KW-0342">GTP-binding</keyword>
<protein>
    <recommendedName>
        <fullName evidence="2 8">Translation initiation factor IF-2</fullName>
    </recommendedName>
</protein>
<sequence length="673" mass="72802">APGSNHGPRRGGPGGGPARGGAGRGGRGNAQGAFGRGHSRRKQRKSKQAKRHELEQMQAPTVGGVVVPRGNGQTIRLRRGASVIDFAEKINANPASLVTVLVHMGEMVTQTQSLDEDTFKVLGEELGYKVEVVSPEDEERELFESFDIDLEGEREAETEEQLQARPPVVTVMGHVDHGKTRLLDAIRHTNVIEGEAGGITQHIGAYQITTQVDGEDRKLTFIDTPGHEAFTAMRARGAKVTDIAVLVVAADDGVMPQTVEALNHAQAADVPIVVAVNKIDKEGANPEKIRGQLTEYGLVPEEYGGDTMFVDISARQGQHIDELLEAITLTADGALDLKANPDKEARGVAIEANLDKGRGAVSTVLVQSGTLHVGDAIVAGVAHGRVRAMFDETGASVEEAGPSRPVQVLGLNTVPRAGDTFLSTGEERTARQIAEKREAADRNAQLAKRRKRVTLENFDEAVSEGKMDTLNLIIKGDVSGAVEALEDALYKIEVGDGDEVQLRVIHRGVGAITQNDVNLATVDNAIIIGFNVRPAERVQELADREGVEMKFYSVIYQAIDEVEQALKGMLKPEYEEVALGSAEIREVFRSSKWGNIAGSIVRDGVIRRNAKARLVRDGNVVGDNLTIESLRRFKDDATEVREGYECGIGLGSFNDIKEGDVIETWEMREKPRD</sequence>
<evidence type="ECO:0000256" key="1">
    <source>
        <dbReference type="ARBA" id="ARBA00007733"/>
    </source>
</evidence>
<feature type="non-terminal residue" evidence="12">
    <location>
        <position position="1"/>
    </location>
</feature>
<comment type="function">
    <text evidence="7 9">One of the essential components for the initiation of protein synthesis. Protects formylmethionyl-tRNA from spontaneous hydrolysis and promotes its binding to the 30S ribosomal subunits. Also involved in the hydrolysis of GTP during the formation of the 70S ribosomal complex.</text>
</comment>
<feature type="compositionally biased region" description="Gly residues" evidence="10">
    <location>
        <begin position="10"/>
        <end position="29"/>
    </location>
</feature>
<dbReference type="InterPro" id="IPR027417">
    <property type="entry name" value="P-loop_NTPase"/>
</dbReference>
<dbReference type="RefSeq" id="WP_075515588.1">
    <property type="nucleotide sequence ID" value="NZ_MODZ01000022.1"/>
</dbReference>
<keyword evidence="5 9" id="KW-0648">Protein biosynthesis</keyword>
<dbReference type="InterPro" id="IPR009000">
    <property type="entry name" value="Transl_B-barrel_sf"/>
</dbReference>
<evidence type="ECO:0000256" key="3">
    <source>
        <dbReference type="ARBA" id="ARBA00022540"/>
    </source>
</evidence>
<dbReference type="InterPro" id="IPR015760">
    <property type="entry name" value="TIF_IF2"/>
</dbReference>
<dbReference type="PRINTS" id="PR00315">
    <property type="entry name" value="ELONGATNFCT"/>
</dbReference>
<evidence type="ECO:0000256" key="2">
    <source>
        <dbReference type="ARBA" id="ARBA00020675"/>
    </source>
</evidence>
<name>A0A1S2MSI2_9MICC</name>
<dbReference type="Pfam" id="PF22042">
    <property type="entry name" value="EF-G_D2"/>
    <property type="match status" value="1"/>
</dbReference>
<dbReference type="Pfam" id="PF04760">
    <property type="entry name" value="IF2_N"/>
    <property type="match status" value="1"/>
</dbReference>
<dbReference type="PROSITE" id="PS01176">
    <property type="entry name" value="IF2"/>
    <property type="match status" value="1"/>
</dbReference>
<gene>
    <name evidence="12" type="ORF">BK826_10510</name>
</gene>
<dbReference type="PANTHER" id="PTHR43381">
    <property type="entry name" value="TRANSLATION INITIATION FACTOR IF-2-RELATED"/>
    <property type="match status" value="1"/>
</dbReference>
<dbReference type="Gene3D" id="2.40.30.10">
    <property type="entry name" value="Translation factors"/>
    <property type="match status" value="2"/>
</dbReference>
<dbReference type="NCBIfam" id="TIGR00487">
    <property type="entry name" value="IF-2"/>
    <property type="match status" value="1"/>
</dbReference>
<dbReference type="FunFam" id="2.40.30.10:FF:000007">
    <property type="entry name" value="Translation initiation factor IF-2"/>
    <property type="match status" value="1"/>
</dbReference>
<dbReference type="FunFam" id="3.40.50.10050:FF:000001">
    <property type="entry name" value="Translation initiation factor IF-2"/>
    <property type="match status" value="1"/>
</dbReference>
<dbReference type="InterPro" id="IPR000795">
    <property type="entry name" value="T_Tr_GTP-bd_dom"/>
</dbReference>
<dbReference type="FunFam" id="2.40.30.10:FF:000008">
    <property type="entry name" value="Translation initiation factor IF-2"/>
    <property type="match status" value="1"/>
</dbReference>
<dbReference type="HAMAP" id="MF_00100_B">
    <property type="entry name" value="IF_2_B"/>
    <property type="match status" value="1"/>
</dbReference>
<dbReference type="InterPro" id="IPR023115">
    <property type="entry name" value="TIF_IF2_dom3"/>
</dbReference>
<dbReference type="GO" id="GO:0005829">
    <property type="term" value="C:cytosol"/>
    <property type="evidence" value="ECO:0007669"/>
    <property type="project" value="TreeGrafter"/>
</dbReference>
<feature type="region of interest" description="Disordered" evidence="10">
    <location>
        <begin position="1"/>
        <end position="58"/>
    </location>
</feature>
<dbReference type="GO" id="GO:0005525">
    <property type="term" value="F:GTP binding"/>
    <property type="evidence" value="ECO:0007669"/>
    <property type="project" value="UniProtKB-KW"/>
</dbReference>
<evidence type="ECO:0000256" key="9">
    <source>
        <dbReference type="RuleBase" id="RU000644"/>
    </source>
</evidence>